<proteinExistence type="predicted"/>
<dbReference type="EMBL" id="CAJVQC010005376">
    <property type="protein sequence ID" value="CAG8553304.1"/>
    <property type="molecule type" value="Genomic_DNA"/>
</dbReference>
<reference evidence="1" key="1">
    <citation type="submission" date="2021-06" db="EMBL/GenBank/DDBJ databases">
        <authorList>
            <person name="Kallberg Y."/>
            <person name="Tangrot J."/>
            <person name="Rosling A."/>
        </authorList>
    </citation>
    <scope>NUCLEOTIDE SEQUENCE</scope>
    <source>
        <strain evidence="1">MA461A</strain>
    </source>
</reference>
<sequence length="900" mass="103327">MDLSGIYQSEEEETLAEQHNHVVNLLQLKKNQPHDKSCTIEFLDEALYYVIRSHKEDSSRHLFCTPNLSKITIEMIPLFAIPEQEDILQFRQIIEDELIECFSCVEVFHAEKKQLYNRFSKVYINEKTNVDNFFSNLKKWIKSRVYYELEMIKQNLDHVDPVQLIASPNDARITTAFLEILLDPFLLIGLNNLFVDILVHFKADESFKLTYRYLPGVLISTLHERAEVRNWARASLQEMTKPLEMKEFQSCASFASSIQAILIKLRDFNDSPDKATIQFILTKNLADAWEGVNLILSVMDPNIILKNFFERDLNIIQILCNHLQSSSNIDERVFIDILGCLEILIDKIGSQLWNHISYWALILFQSLFIAYSSIRSNSSSPKELYEIFIKFLQKLRQMFPDIKPSEVLEETASVETITLSILNENLNVMEDIYIKCHSSTYDYGSMLSIQIRGIVWNIALIETFENINTSGEQCSEMNVLLLKCIHKLVLMDIIETGRHNDKDLLTFFVDPLNKLREQIDRFLKKLCNEDSKIIHTILPIEEIAPSMIHLLFSINGEFMIESLTLLKKMYPINTYVELVQKITAPIIEGIIGVLHTFAKWTEIGCDTFKLAGSIKQLLSDAFFQPILGEWGISKTQSLSQDLISLIHRYWDASWCAFTQVFKKYDDSVSVTIHEEVIVQLSNYAELATRMLQRHSDPAFGSIDSLSLTDPFCQALKYIIGLLECNNLDLIQKLHRLTCEILYVLTKYELTVDSTLYVKLMRVSNEGHLAVDERNELHAALSKHVTNGRLLETLYENRESSYMDTSISLPYTGTSSPLPYTGTSTPLPYTGTSTPLSYTSTSTPLSYTGTSTSLSYMDTSISFSDNTTAPTKEIKKPIKSILYAREKGDSQKRVPKKVRFE</sequence>
<protein>
    <submittedName>
        <fullName evidence="1">12503_t:CDS:1</fullName>
    </submittedName>
</protein>
<name>A0ACA9LVN2_9GLOM</name>
<gene>
    <name evidence="1" type="ORF">RPERSI_LOCUS4050</name>
</gene>
<keyword evidence="2" id="KW-1185">Reference proteome</keyword>
<dbReference type="Proteomes" id="UP000789920">
    <property type="component" value="Unassembled WGS sequence"/>
</dbReference>
<evidence type="ECO:0000313" key="2">
    <source>
        <dbReference type="Proteomes" id="UP000789920"/>
    </source>
</evidence>
<organism evidence="1 2">
    <name type="scientific">Racocetra persica</name>
    <dbReference type="NCBI Taxonomy" id="160502"/>
    <lineage>
        <taxon>Eukaryota</taxon>
        <taxon>Fungi</taxon>
        <taxon>Fungi incertae sedis</taxon>
        <taxon>Mucoromycota</taxon>
        <taxon>Glomeromycotina</taxon>
        <taxon>Glomeromycetes</taxon>
        <taxon>Diversisporales</taxon>
        <taxon>Gigasporaceae</taxon>
        <taxon>Racocetra</taxon>
    </lineage>
</organism>
<comment type="caution">
    <text evidence="1">The sequence shown here is derived from an EMBL/GenBank/DDBJ whole genome shotgun (WGS) entry which is preliminary data.</text>
</comment>
<evidence type="ECO:0000313" key="1">
    <source>
        <dbReference type="EMBL" id="CAG8553304.1"/>
    </source>
</evidence>
<accession>A0ACA9LVN2</accession>